<dbReference type="Proteomes" id="UP000501780">
    <property type="component" value="Chromosome"/>
</dbReference>
<protein>
    <submittedName>
        <fullName evidence="1">Uncharacterized protein</fullName>
    </submittedName>
</protein>
<accession>A0A6H0KW71</accession>
<name>A0A6H0KW71_9BACE</name>
<sequence length="146" mass="17429">MSKWININEAAAKYGYNKAIIQLWAEMKRFPISYEEDTPAIDEKSFLEFIDKCKKGITAEYIDTLEELCMAKTRICDIYVEIIGEQDKELMLQRDKIAQISEIQATMKRQNVRLRDCKKIVAQYEESFHVSWIERLWRRLKRLIKS</sequence>
<dbReference type="KEGG" id="bfc:BacF7301_22445"/>
<dbReference type="AlphaFoldDB" id="A0A6H0KW71"/>
<keyword evidence="2" id="KW-1185">Reference proteome</keyword>
<organism evidence="1 2">
    <name type="scientific">Bacteroides faecium</name>
    <dbReference type="NCBI Taxonomy" id="2715212"/>
    <lineage>
        <taxon>Bacteria</taxon>
        <taxon>Pseudomonadati</taxon>
        <taxon>Bacteroidota</taxon>
        <taxon>Bacteroidia</taxon>
        <taxon>Bacteroidales</taxon>
        <taxon>Bacteroidaceae</taxon>
        <taxon>Bacteroides</taxon>
    </lineage>
</organism>
<reference evidence="1 2" key="1">
    <citation type="submission" date="2020-03" db="EMBL/GenBank/DDBJ databases">
        <title>Genomic analysis of Bacteroides faecium CBA7301.</title>
        <authorList>
            <person name="Kim J."/>
            <person name="Roh S.W."/>
        </authorList>
    </citation>
    <scope>NUCLEOTIDE SEQUENCE [LARGE SCALE GENOMIC DNA]</scope>
    <source>
        <strain evidence="1 2">CBA7301</strain>
    </source>
</reference>
<proteinExistence type="predicted"/>
<gene>
    <name evidence="1" type="ORF">BacF7301_22445</name>
</gene>
<evidence type="ECO:0000313" key="2">
    <source>
        <dbReference type="Proteomes" id="UP000501780"/>
    </source>
</evidence>
<dbReference type="EMBL" id="CP050831">
    <property type="protein sequence ID" value="QIU96738.1"/>
    <property type="molecule type" value="Genomic_DNA"/>
</dbReference>
<evidence type="ECO:0000313" key="1">
    <source>
        <dbReference type="EMBL" id="QIU96738.1"/>
    </source>
</evidence>
<dbReference type="RefSeq" id="WP_167966311.1">
    <property type="nucleotide sequence ID" value="NZ_CP050831.1"/>
</dbReference>